<dbReference type="InterPro" id="IPR051614">
    <property type="entry name" value="UPF0045_domain"/>
</dbReference>
<feature type="domain" description="Thiamine-binding protein" evidence="2">
    <location>
        <begin position="6"/>
        <end position="94"/>
    </location>
</feature>
<dbReference type="Pfam" id="PF01910">
    <property type="entry name" value="Thiamine_BP"/>
    <property type="match status" value="1"/>
</dbReference>
<evidence type="ECO:0000256" key="1">
    <source>
        <dbReference type="ARBA" id="ARBA00010272"/>
    </source>
</evidence>
<evidence type="ECO:0000259" key="2">
    <source>
        <dbReference type="Pfam" id="PF01910"/>
    </source>
</evidence>
<protein>
    <submittedName>
        <fullName evidence="3">Uncharacterized protein, MTH1187 family</fullName>
    </submittedName>
</protein>
<dbReference type="PANTHER" id="PTHR33777:SF1">
    <property type="entry name" value="UPF0045 PROTEIN ECM15"/>
    <property type="match status" value="1"/>
</dbReference>
<evidence type="ECO:0000313" key="4">
    <source>
        <dbReference type="Proteomes" id="UP000199584"/>
    </source>
</evidence>
<evidence type="ECO:0000313" key="3">
    <source>
        <dbReference type="EMBL" id="SFQ95217.1"/>
    </source>
</evidence>
<dbReference type="GO" id="GO:0005829">
    <property type="term" value="C:cytosol"/>
    <property type="evidence" value="ECO:0007669"/>
    <property type="project" value="TreeGrafter"/>
</dbReference>
<dbReference type="InterPro" id="IPR002767">
    <property type="entry name" value="Thiamine_BP"/>
</dbReference>
<comment type="similarity">
    <text evidence="1">Belongs to the UPF0045 family.</text>
</comment>
<dbReference type="Gene3D" id="3.30.70.930">
    <property type="match status" value="1"/>
</dbReference>
<gene>
    <name evidence="3" type="ORF">SAMN05660706_101151</name>
</gene>
<dbReference type="STRING" id="39060.SAMN05660706_101151"/>
<reference evidence="4" key="1">
    <citation type="submission" date="2016-10" db="EMBL/GenBank/DDBJ databases">
        <authorList>
            <person name="Varghese N."/>
            <person name="Submissions S."/>
        </authorList>
    </citation>
    <scope>NUCLEOTIDE SEQUENCE [LARGE SCALE GENOMIC DNA]</scope>
    <source>
        <strain evidence="4">DSM 3669</strain>
    </source>
</reference>
<accession>A0A1I6CPX5</accession>
<proteinExistence type="inferred from homology"/>
<dbReference type="InterPro" id="IPR029756">
    <property type="entry name" value="MTH1187/YkoF-like"/>
</dbReference>
<keyword evidence="4" id="KW-1185">Reference proteome</keyword>
<dbReference type="EMBL" id="FOYM01000001">
    <property type="protein sequence ID" value="SFQ95217.1"/>
    <property type="molecule type" value="Genomic_DNA"/>
</dbReference>
<sequence>MPTINVSFQVLPQVPGGDTYPVVDRAIAVVQQSGVKYEVGPMETTMEGELDELLEIVKRAQQACIDAGAKRVMTLVKIDYAPQGVTMEEKVGKYRHAAK</sequence>
<dbReference type="Proteomes" id="UP000199584">
    <property type="component" value="Unassembled WGS sequence"/>
</dbReference>
<name>A0A1I6CPX5_9FIRM</name>
<dbReference type="SUPFAM" id="SSF89957">
    <property type="entry name" value="MTH1187/YkoF-like"/>
    <property type="match status" value="1"/>
</dbReference>
<organism evidence="3 4">
    <name type="scientific">Desulfoscipio geothermicus DSM 3669</name>
    <dbReference type="NCBI Taxonomy" id="1121426"/>
    <lineage>
        <taxon>Bacteria</taxon>
        <taxon>Bacillati</taxon>
        <taxon>Bacillota</taxon>
        <taxon>Clostridia</taxon>
        <taxon>Eubacteriales</taxon>
        <taxon>Desulfallaceae</taxon>
        <taxon>Desulfoscipio</taxon>
    </lineage>
</organism>
<dbReference type="PANTHER" id="PTHR33777">
    <property type="entry name" value="UPF0045 PROTEIN ECM15"/>
    <property type="match status" value="1"/>
</dbReference>
<dbReference type="RefSeq" id="WP_092481549.1">
    <property type="nucleotide sequence ID" value="NZ_FOYM01000001.1"/>
</dbReference>
<dbReference type="AlphaFoldDB" id="A0A1I6CPX5"/>
<dbReference type="OrthoDB" id="5886358at2"/>